<gene>
    <name evidence="2" type="ORF">SAMN05444368_1397</name>
</gene>
<keyword evidence="1" id="KW-0472">Membrane</keyword>
<reference evidence="2 3" key="1">
    <citation type="submission" date="2016-11" db="EMBL/GenBank/DDBJ databases">
        <authorList>
            <person name="Varghese N."/>
            <person name="Submissions S."/>
        </authorList>
    </citation>
    <scope>NUCLEOTIDE SEQUENCE [LARGE SCALE GENOMIC DNA]</scope>
    <source>
        <strain evidence="2 3">DSM 20664</strain>
    </source>
</reference>
<keyword evidence="1" id="KW-0812">Transmembrane</keyword>
<evidence type="ECO:0000313" key="2">
    <source>
        <dbReference type="EMBL" id="SIN71137.1"/>
    </source>
</evidence>
<dbReference type="RefSeq" id="WP_014807596.1">
    <property type="nucleotide sequence ID" value="NZ_DAONBL010000006.1"/>
</dbReference>
<protein>
    <submittedName>
        <fullName evidence="2">Uncharacterized protein</fullName>
    </submittedName>
</protein>
<dbReference type="EMBL" id="FSQZ01000001">
    <property type="protein sequence ID" value="SIN71137.1"/>
    <property type="molecule type" value="Genomic_DNA"/>
</dbReference>
<sequence length="232" mass="25638">MPVVILFLLLLFFAPWALGFVLLFLLIFLLVFVPLGFAAQSFVWLILGPGQLVRILFNKKVRRNHALEHATVNVIEERYGPTNIAGMAYDNGFTLKGIMDPYLVLAAAREGLLRLSQGERKLAVHPRCGTTIVVTNTLAAIVFVGLLIATKHLSLVYILLAILCAHLFGVSFSKIAQYYITTSQDVKGMTIEGIEVRSNPASFFGIKFMMPSELFILTRQPGEGVSVEVIDP</sequence>
<dbReference type="Pfam" id="PF19928">
    <property type="entry name" value="DUF6391"/>
    <property type="match status" value="1"/>
</dbReference>
<feature type="transmembrane region" description="Helical" evidence="1">
    <location>
        <begin position="29"/>
        <end position="53"/>
    </location>
</feature>
<keyword evidence="1" id="KW-1133">Transmembrane helix</keyword>
<organism evidence="2 3">
    <name type="scientific">Acetomicrobium flavidum</name>
    <dbReference type="NCBI Taxonomy" id="49896"/>
    <lineage>
        <taxon>Bacteria</taxon>
        <taxon>Thermotogati</taxon>
        <taxon>Synergistota</taxon>
        <taxon>Synergistia</taxon>
        <taxon>Synergistales</taxon>
        <taxon>Acetomicrobiaceae</taxon>
        <taxon>Acetomicrobium</taxon>
    </lineage>
</organism>
<keyword evidence="3" id="KW-1185">Reference proteome</keyword>
<name>A0ABY1JE12_9BACT</name>
<accession>A0ABY1JE12</accession>
<evidence type="ECO:0000313" key="3">
    <source>
        <dbReference type="Proteomes" id="UP000185093"/>
    </source>
</evidence>
<feature type="transmembrane region" description="Helical" evidence="1">
    <location>
        <begin position="155"/>
        <end position="173"/>
    </location>
</feature>
<comment type="caution">
    <text evidence="2">The sequence shown here is derived from an EMBL/GenBank/DDBJ whole genome shotgun (WGS) entry which is preliminary data.</text>
</comment>
<evidence type="ECO:0000256" key="1">
    <source>
        <dbReference type="SAM" id="Phobius"/>
    </source>
</evidence>
<proteinExistence type="predicted"/>
<feature type="transmembrane region" description="Helical" evidence="1">
    <location>
        <begin position="128"/>
        <end position="149"/>
    </location>
</feature>
<dbReference type="Proteomes" id="UP000185093">
    <property type="component" value="Unassembled WGS sequence"/>
</dbReference>